<evidence type="ECO:0000313" key="3">
    <source>
        <dbReference type="Proteomes" id="UP000812287"/>
    </source>
</evidence>
<gene>
    <name evidence="2" type="ORF">BT62DRAFT_1003463</name>
</gene>
<keyword evidence="3" id="KW-1185">Reference proteome</keyword>
<dbReference type="AlphaFoldDB" id="A0A9P7VXH2"/>
<evidence type="ECO:0000313" key="2">
    <source>
        <dbReference type="EMBL" id="KAG7448749.1"/>
    </source>
</evidence>
<accession>A0A9P7VXH2</accession>
<dbReference type="RefSeq" id="XP_043042249.1">
    <property type="nucleotide sequence ID" value="XM_043176944.1"/>
</dbReference>
<sequence>MPMICQSDSRENLCIYVATHLEDERSLKSSVVDVTDHMRTSSKKSSVVFGFIPTPWISFHRGMLPHQAPQVSMFSRLCNYLDDLVDYYPCWLSLDQDQLPHELLSHTASYITDLESLIAYAGLSIQLISVLDDPKHDDDSDHERICSGHGKESRYSASSRVMENGEDTVLRLDEEHAKCHDLVSGLC</sequence>
<protein>
    <submittedName>
        <fullName evidence="2">Uncharacterized protein</fullName>
    </submittedName>
</protein>
<dbReference type="EMBL" id="MU250529">
    <property type="protein sequence ID" value="KAG7448749.1"/>
    <property type="molecule type" value="Genomic_DNA"/>
</dbReference>
<evidence type="ECO:0000256" key="1">
    <source>
        <dbReference type="SAM" id="MobiDB-lite"/>
    </source>
</evidence>
<name>A0A9P7VXH2_9AGAR</name>
<proteinExistence type="predicted"/>
<dbReference type="Proteomes" id="UP000812287">
    <property type="component" value="Unassembled WGS sequence"/>
</dbReference>
<organism evidence="2 3">
    <name type="scientific">Guyanagaster necrorhizus</name>
    <dbReference type="NCBI Taxonomy" id="856835"/>
    <lineage>
        <taxon>Eukaryota</taxon>
        <taxon>Fungi</taxon>
        <taxon>Dikarya</taxon>
        <taxon>Basidiomycota</taxon>
        <taxon>Agaricomycotina</taxon>
        <taxon>Agaricomycetes</taxon>
        <taxon>Agaricomycetidae</taxon>
        <taxon>Agaricales</taxon>
        <taxon>Marasmiineae</taxon>
        <taxon>Physalacriaceae</taxon>
        <taxon>Guyanagaster</taxon>
    </lineage>
</organism>
<reference evidence="2" key="1">
    <citation type="submission" date="2020-11" db="EMBL/GenBank/DDBJ databases">
        <title>Adaptations for nitrogen fixation in a non-lichenized fungal sporocarp promotes dispersal by wood-feeding termites.</title>
        <authorList>
            <consortium name="DOE Joint Genome Institute"/>
            <person name="Koch R.A."/>
            <person name="Yoon G."/>
            <person name="Arayal U."/>
            <person name="Lail K."/>
            <person name="Amirebrahimi M."/>
            <person name="Labutti K."/>
            <person name="Lipzen A."/>
            <person name="Riley R."/>
            <person name="Barry K."/>
            <person name="Henrissat B."/>
            <person name="Grigoriev I.V."/>
            <person name="Herr J.R."/>
            <person name="Aime M.C."/>
        </authorList>
    </citation>
    <scope>NUCLEOTIDE SEQUENCE</scope>
    <source>
        <strain evidence="2">MCA 3950</strain>
    </source>
</reference>
<dbReference type="GeneID" id="66099231"/>
<feature type="region of interest" description="Disordered" evidence="1">
    <location>
        <begin position="134"/>
        <end position="154"/>
    </location>
</feature>
<comment type="caution">
    <text evidence="2">The sequence shown here is derived from an EMBL/GenBank/DDBJ whole genome shotgun (WGS) entry which is preliminary data.</text>
</comment>